<evidence type="ECO:0000256" key="5">
    <source>
        <dbReference type="ARBA" id="ARBA00023315"/>
    </source>
</evidence>
<name>A0A251X8V1_9GAMM</name>
<evidence type="ECO:0000256" key="1">
    <source>
        <dbReference type="ARBA" id="ARBA00005189"/>
    </source>
</evidence>
<evidence type="ECO:0000256" key="4">
    <source>
        <dbReference type="ARBA" id="ARBA00023098"/>
    </source>
</evidence>
<dbReference type="SUPFAM" id="SSF55729">
    <property type="entry name" value="Acyl-CoA N-acyltransferases (Nat)"/>
    <property type="match status" value="1"/>
</dbReference>
<keyword evidence="2" id="KW-0444">Lipid biosynthesis</keyword>
<comment type="similarity">
    <text evidence="6">Belongs to the acetyltransferase family. OlsB subfamily.</text>
</comment>
<evidence type="ECO:0000313" key="11">
    <source>
        <dbReference type="EMBL" id="OUD14426.1"/>
    </source>
</evidence>
<organism evidence="11 12">
    <name type="scientific">Thioflexithrix psekupsensis</name>
    <dbReference type="NCBI Taxonomy" id="1570016"/>
    <lineage>
        <taxon>Bacteria</taxon>
        <taxon>Pseudomonadati</taxon>
        <taxon>Pseudomonadota</taxon>
        <taxon>Gammaproteobacteria</taxon>
        <taxon>Thiotrichales</taxon>
        <taxon>Thioflexithrix</taxon>
    </lineage>
</organism>
<evidence type="ECO:0000256" key="2">
    <source>
        <dbReference type="ARBA" id="ARBA00022516"/>
    </source>
</evidence>
<comment type="catalytic activity">
    <reaction evidence="10">
        <text>a (3R)-hydroxyacyl-[ACP] + L-ornithine = a lyso-ornithine lipid + holo-[ACP] + H(+)</text>
        <dbReference type="Rhea" id="RHEA:20633"/>
        <dbReference type="Rhea" id="RHEA-COMP:9685"/>
        <dbReference type="Rhea" id="RHEA-COMP:9945"/>
        <dbReference type="ChEBI" id="CHEBI:15378"/>
        <dbReference type="ChEBI" id="CHEBI:46911"/>
        <dbReference type="ChEBI" id="CHEBI:64479"/>
        <dbReference type="ChEBI" id="CHEBI:78827"/>
        <dbReference type="ChEBI" id="CHEBI:138482"/>
        <dbReference type="EC" id="2.3.2.30"/>
    </reaction>
    <physiologicalReaction direction="left-to-right" evidence="10">
        <dbReference type="Rhea" id="RHEA:20634"/>
    </physiologicalReaction>
</comment>
<comment type="caution">
    <text evidence="11">The sequence shown here is derived from an EMBL/GenBank/DDBJ whole genome shotgun (WGS) entry which is preliminary data.</text>
</comment>
<dbReference type="InterPro" id="IPR052351">
    <property type="entry name" value="Ornithine_N-alpha-AT"/>
</dbReference>
<dbReference type="EC" id="2.3.2.30" evidence="7"/>
<dbReference type="InterPro" id="IPR016181">
    <property type="entry name" value="Acyl_CoA_acyltransferase"/>
</dbReference>
<comment type="pathway">
    <text evidence="1">Lipid metabolism.</text>
</comment>
<evidence type="ECO:0000256" key="10">
    <source>
        <dbReference type="ARBA" id="ARBA00047785"/>
    </source>
</evidence>
<dbReference type="Pfam" id="PF13444">
    <property type="entry name" value="Acetyltransf_5"/>
    <property type="match status" value="1"/>
</dbReference>
<keyword evidence="4" id="KW-0443">Lipid metabolism</keyword>
<evidence type="ECO:0000313" key="12">
    <source>
        <dbReference type="Proteomes" id="UP000194798"/>
    </source>
</evidence>
<dbReference type="OrthoDB" id="9787072at2"/>
<keyword evidence="12" id="KW-1185">Reference proteome</keyword>
<dbReference type="Gene3D" id="3.40.630.30">
    <property type="match status" value="1"/>
</dbReference>
<dbReference type="GO" id="GO:0006629">
    <property type="term" value="P:lipid metabolic process"/>
    <property type="evidence" value="ECO:0007669"/>
    <property type="project" value="UniProtKB-KW"/>
</dbReference>
<dbReference type="GO" id="GO:0043810">
    <property type="term" value="F:ornithine-acyl [acyl carrier protein] N-acyltransferase activity"/>
    <property type="evidence" value="ECO:0007669"/>
    <property type="project" value="UniProtKB-EC"/>
</dbReference>
<evidence type="ECO:0000256" key="3">
    <source>
        <dbReference type="ARBA" id="ARBA00022679"/>
    </source>
</evidence>
<dbReference type="Proteomes" id="UP000194798">
    <property type="component" value="Unassembled WGS sequence"/>
</dbReference>
<protein>
    <recommendedName>
        <fullName evidence="8">L-ornithine N(alpha)-acyltransferase</fullName>
        <ecNumber evidence="7">2.3.2.30</ecNumber>
    </recommendedName>
</protein>
<keyword evidence="3" id="KW-0808">Transferase</keyword>
<evidence type="ECO:0000256" key="9">
    <source>
        <dbReference type="ARBA" id="ARBA00045724"/>
    </source>
</evidence>
<dbReference type="PANTHER" id="PTHR37323:SF1">
    <property type="entry name" value="L-ORNITHINE N(ALPHA)-ACYLTRANSFERASE"/>
    <property type="match status" value="1"/>
</dbReference>
<accession>A0A251X8V1</accession>
<proteinExistence type="inferred from homology"/>
<evidence type="ECO:0000256" key="7">
    <source>
        <dbReference type="ARBA" id="ARBA00039058"/>
    </source>
</evidence>
<dbReference type="PANTHER" id="PTHR37323">
    <property type="entry name" value="GCN5-RELATED N-ACETYLTRANSFERASE"/>
    <property type="match status" value="1"/>
</dbReference>
<comment type="function">
    <text evidence="9">Catalyzes the first step in the biosynthesis of ornithine lipids, which are phosphorus-free membrane lipids. Catalyzes the 3-hydroxyacyl-acyl carrier protein-dependent acylation of ornithine to form lyso-ornithine lipid (LOL).</text>
</comment>
<dbReference type="AlphaFoldDB" id="A0A251X8V1"/>
<dbReference type="RefSeq" id="WP_086488207.1">
    <property type="nucleotide sequence ID" value="NZ_MSLT01000012.1"/>
</dbReference>
<reference evidence="11 12" key="1">
    <citation type="submission" date="2016-12" db="EMBL/GenBank/DDBJ databases">
        <title>Thioflexothrix psekupsii D3 genome sequencing and assembly.</title>
        <authorList>
            <person name="Fomenkov A."/>
            <person name="Vincze T."/>
            <person name="Grabovich M."/>
            <person name="Anton B.P."/>
            <person name="Dubinina G."/>
            <person name="Orlova M."/>
            <person name="Belousova E."/>
            <person name="Roberts R.J."/>
        </authorList>
    </citation>
    <scope>NUCLEOTIDE SEQUENCE [LARGE SCALE GENOMIC DNA]</scope>
    <source>
        <strain evidence="11">D3</strain>
    </source>
</reference>
<gene>
    <name evidence="11" type="ORF">TPSD3_08950</name>
</gene>
<evidence type="ECO:0000256" key="6">
    <source>
        <dbReference type="ARBA" id="ARBA00038095"/>
    </source>
</evidence>
<keyword evidence="5" id="KW-0012">Acyltransferase</keyword>
<evidence type="ECO:0000256" key="8">
    <source>
        <dbReference type="ARBA" id="ARBA00039866"/>
    </source>
</evidence>
<sequence length="263" mass="29658">MDADATLLSPVKTAHNETVHLATSPQEIRQAQALRYQVFAEEMGAVLHGEEGYDVDHYDQFCHHLLVKDRETQQIIGCTRILTSDQVGQAGGFYSESEFDLTPIFTLPGRFMEIGRTCIHPDYRNSHVLGLLWSGLAQFMVMGNFNYLMGCASIPMSAGYEHSSLDRLQSRYAVATHLQVQPRYPLQARPESVSVNEEDVVIPALLKAYLRLGAQICGAPCWDADFKVADLFILLDMANLQRRYARHFVERVQPKPAQHMVFA</sequence>
<dbReference type="EMBL" id="MSLT01000012">
    <property type="protein sequence ID" value="OUD14426.1"/>
    <property type="molecule type" value="Genomic_DNA"/>
</dbReference>